<dbReference type="InterPro" id="IPR032675">
    <property type="entry name" value="LRR_dom_sf"/>
</dbReference>
<dbReference type="Proteomes" id="UP001194580">
    <property type="component" value="Unassembled WGS sequence"/>
</dbReference>
<organism evidence="1 2">
    <name type="scientific">Linnemannia exigua</name>
    <dbReference type="NCBI Taxonomy" id="604196"/>
    <lineage>
        <taxon>Eukaryota</taxon>
        <taxon>Fungi</taxon>
        <taxon>Fungi incertae sedis</taxon>
        <taxon>Mucoromycota</taxon>
        <taxon>Mortierellomycotina</taxon>
        <taxon>Mortierellomycetes</taxon>
        <taxon>Mortierellales</taxon>
        <taxon>Mortierellaceae</taxon>
        <taxon>Linnemannia</taxon>
    </lineage>
</organism>
<gene>
    <name evidence="1" type="ORF">BGZ95_007297</name>
</gene>
<proteinExistence type="predicted"/>
<protein>
    <submittedName>
        <fullName evidence="1">Uncharacterized protein</fullName>
    </submittedName>
</protein>
<dbReference type="Gene3D" id="3.80.10.10">
    <property type="entry name" value="Ribonuclease Inhibitor"/>
    <property type="match status" value="1"/>
</dbReference>
<evidence type="ECO:0000313" key="1">
    <source>
        <dbReference type="EMBL" id="KAG0250136.1"/>
    </source>
</evidence>
<comment type="caution">
    <text evidence="1">The sequence shown here is derived from an EMBL/GenBank/DDBJ whole genome shotgun (WGS) entry which is preliminary data.</text>
</comment>
<keyword evidence="2" id="KW-1185">Reference proteome</keyword>
<name>A0AAD4H0G0_9FUNG</name>
<sequence>MYQVHPKPMRWPTMVDIIRNVCPRLTSLKIQQLPLQLRLDDSTTQDVFPTLTTLHLGDTCVTIKELIHLSLRFPNVESIRIRMKTSDCSLSSIDRSVVLPFKSVVFGAITSDDLVAVLPKLPWMSRLLIDQYDQQSSVATLAEAFKRLGARNQFKELQFPSRCLHRELLPDLTIFDGLDSSHVPLLRRIHIAFAAISGPLTPEMITTQIIDRLAPSLRTLEVSLQGPDAIMTKPWAKTLEQWFEDRYENRTEDDLLETHLTRSLWS</sequence>
<evidence type="ECO:0000313" key="2">
    <source>
        <dbReference type="Proteomes" id="UP001194580"/>
    </source>
</evidence>
<accession>A0AAD4H0G0</accession>
<dbReference type="EMBL" id="JAAAIL010003534">
    <property type="protein sequence ID" value="KAG0250136.1"/>
    <property type="molecule type" value="Genomic_DNA"/>
</dbReference>
<dbReference type="AlphaFoldDB" id="A0AAD4H0G0"/>
<reference evidence="1" key="1">
    <citation type="journal article" date="2020" name="Fungal Divers.">
        <title>Resolving the Mortierellaceae phylogeny through synthesis of multi-gene phylogenetics and phylogenomics.</title>
        <authorList>
            <person name="Vandepol N."/>
            <person name="Liber J."/>
            <person name="Desiro A."/>
            <person name="Na H."/>
            <person name="Kennedy M."/>
            <person name="Barry K."/>
            <person name="Grigoriev I.V."/>
            <person name="Miller A.N."/>
            <person name="O'Donnell K."/>
            <person name="Stajich J.E."/>
            <person name="Bonito G."/>
        </authorList>
    </citation>
    <scope>NUCLEOTIDE SEQUENCE</scope>
    <source>
        <strain evidence="1">NRRL 28262</strain>
    </source>
</reference>